<dbReference type="GeneID" id="11500976"/>
<dbReference type="KEGG" id="tdl:TDEL_0E05330"/>
<evidence type="ECO:0000256" key="2">
    <source>
        <dbReference type="ARBA" id="ARBA00004496"/>
    </source>
</evidence>
<dbReference type="PANTHER" id="PTHR14094:SF9">
    <property type="entry name" value="SIGNAL RECOGNITION PARTICLE SUBUNIT SRP72"/>
    <property type="match status" value="1"/>
</dbReference>
<dbReference type="Gene3D" id="1.25.40.10">
    <property type="entry name" value="Tetratricopeptide repeat domain"/>
    <property type="match status" value="1"/>
</dbReference>
<dbReference type="GO" id="GO:0008312">
    <property type="term" value="F:7S RNA binding"/>
    <property type="evidence" value="ECO:0007669"/>
    <property type="project" value="InterPro"/>
</dbReference>
<evidence type="ECO:0000256" key="10">
    <source>
        <dbReference type="SAM" id="MobiDB-lite"/>
    </source>
</evidence>
<dbReference type="FunCoup" id="G8ZVY2">
    <property type="interactions" value="990"/>
</dbReference>
<comment type="similarity">
    <text evidence="3 9">Belongs to the SRP72 family.</text>
</comment>
<dbReference type="STRING" id="1076872.G8ZVY2"/>
<dbReference type="GO" id="GO:0005786">
    <property type="term" value="C:signal recognition particle, endoplasmic reticulum targeting"/>
    <property type="evidence" value="ECO:0007669"/>
    <property type="project" value="UniProtKB-UniRule"/>
</dbReference>
<dbReference type="RefSeq" id="XP_003681987.1">
    <property type="nucleotide sequence ID" value="XM_003681939.1"/>
</dbReference>
<dbReference type="InterPro" id="IPR013699">
    <property type="entry name" value="Signal_recog_part_SRP72_RNA-bd"/>
</dbReference>
<dbReference type="EMBL" id="HE616746">
    <property type="protein sequence ID" value="CCE92776.1"/>
    <property type="molecule type" value="Genomic_DNA"/>
</dbReference>
<dbReference type="eggNOG" id="KOG2376">
    <property type="taxonomic scope" value="Eukaryota"/>
</dbReference>
<evidence type="ECO:0000256" key="5">
    <source>
        <dbReference type="ARBA" id="ARBA00022490"/>
    </source>
</evidence>
<evidence type="ECO:0000256" key="8">
    <source>
        <dbReference type="ARBA" id="ARBA00023274"/>
    </source>
</evidence>
<dbReference type="PIRSF" id="PIRSF038922">
    <property type="entry name" value="SRP72"/>
    <property type="match status" value="1"/>
</dbReference>
<protein>
    <recommendedName>
        <fullName evidence="4 9">Signal recognition particle subunit SRP72</fullName>
    </recommendedName>
</protein>
<dbReference type="OrthoDB" id="5421607at2759"/>
<dbReference type="GO" id="GO:0043022">
    <property type="term" value="F:ribosome binding"/>
    <property type="evidence" value="ECO:0007669"/>
    <property type="project" value="TreeGrafter"/>
</dbReference>
<dbReference type="PANTHER" id="PTHR14094">
    <property type="entry name" value="SIGNAL RECOGNITION PARTICLE 72"/>
    <property type="match status" value="1"/>
</dbReference>
<evidence type="ECO:0000313" key="12">
    <source>
        <dbReference type="EMBL" id="CCE92776.1"/>
    </source>
</evidence>
<keyword evidence="13" id="KW-1185">Reference proteome</keyword>
<dbReference type="InParanoid" id="G8ZVY2"/>
<evidence type="ECO:0000256" key="6">
    <source>
        <dbReference type="ARBA" id="ARBA00022824"/>
    </source>
</evidence>
<evidence type="ECO:0000256" key="7">
    <source>
        <dbReference type="ARBA" id="ARBA00023135"/>
    </source>
</evidence>
<dbReference type="Proteomes" id="UP000005627">
    <property type="component" value="Chromosome 5"/>
</dbReference>
<feature type="region of interest" description="Disordered" evidence="10">
    <location>
        <begin position="583"/>
        <end position="644"/>
    </location>
</feature>
<feature type="compositionally biased region" description="Basic and acidic residues" evidence="10">
    <location>
        <begin position="583"/>
        <end position="602"/>
    </location>
</feature>
<keyword evidence="7 9" id="KW-0733">Signal recognition particle</keyword>
<evidence type="ECO:0000256" key="4">
    <source>
        <dbReference type="ARBA" id="ARBA00018350"/>
    </source>
</evidence>
<name>G8ZVY2_TORDE</name>
<dbReference type="AlphaFoldDB" id="G8ZVY2"/>
<gene>
    <name evidence="12" type="primary">TDEL0E05330</name>
    <name evidence="12" type="ORF">TDEL_0E05330</name>
</gene>
<dbReference type="InterPro" id="IPR026270">
    <property type="entry name" value="SRP72"/>
</dbReference>
<evidence type="ECO:0000256" key="9">
    <source>
        <dbReference type="PIRNR" id="PIRNR038922"/>
    </source>
</evidence>
<dbReference type="InterPro" id="IPR011990">
    <property type="entry name" value="TPR-like_helical_dom_sf"/>
</dbReference>
<evidence type="ECO:0000256" key="1">
    <source>
        <dbReference type="ARBA" id="ARBA00004240"/>
    </source>
</evidence>
<accession>G8ZVY2</accession>
<keyword evidence="8 9" id="KW-0687">Ribonucleoprotein</keyword>
<comment type="function">
    <text evidence="9">Component of the signal recognition particle (SRP) complex, a ribonucleoprotein complex that mediates the cotranslational targeting of secretory and membrane proteins to the endoplasmic reticulum (ER).</text>
</comment>
<evidence type="ECO:0000313" key="13">
    <source>
        <dbReference type="Proteomes" id="UP000005627"/>
    </source>
</evidence>
<reference evidence="12 13" key="1">
    <citation type="journal article" date="2011" name="Proc. Natl. Acad. Sci. U.S.A.">
        <title>Evolutionary erosion of yeast sex chromosomes by mating-type switching accidents.</title>
        <authorList>
            <person name="Gordon J.L."/>
            <person name="Armisen D."/>
            <person name="Proux-Wera E."/>
            <person name="Oheigeartaigh S.S."/>
            <person name="Byrne K.P."/>
            <person name="Wolfe K.H."/>
        </authorList>
    </citation>
    <scope>NUCLEOTIDE SEQUENCE [LARGE SCALE GENOMIC DNA]</scope>
    <source>
        <strain evidence="13">ATCC 10662 / CBS 1146 / NBRC 0425 / NCYC 2629 / NRRL Y-866</strain>
    </source>
</reference>
<keyword evidence="6" id="KW-0256">Endoplasmic reticulum</keyword>
<comment type="subcellular location">
    <subcellularLocation>
        <location evidence="2 9">Cytoplasm</location>
    </subcellularLocation>
    <subcellularLocation>
        <location evidence="1">Endoplasmic reticulum</location>
    </subcellularLocation>
</comment>
<keyword evidence="5 9" id="KW-0963">Cytoplasm</keyword>
<evidence type="ECO:0000256" key="3">
    <source>
        <dbReference type="ARBA" id="ARBA00007676"/>
    </source>
</evidence>
<organism evidence="12 13">
    <name type="scientific">Torulaspora delbrueckii</name>
    <name type="common">Yeast</name>
    <name type="synonym">Candida colliculosa</name>
    <dbReference type="NCBI Taxonomy" id="4950"/>
    <lineage>
        <taxon>Eukaryota</taxon>
        <taxon>Fungi</taxon>
        <taxon>Dikarya</taxon>
        <taxon>Ascomycota</taxon>
        <taxon>Saccharomycotina</taxon>
        <taxon>Saccharomycetes</taxon>
        <taxon>Saccharomycetales</taxon>
        <taxon>Saccharomycetaceae</taxon>
        <taxon>Torulaspora</taxon>
    </lineage>
</organism>
<sequence length="644" mass="74417">MADENLTQLLSKLRVQSTSDELVKVQETCLQLLNDTANSKDHGAILKAYLVASIKQDKYAQGLRVLLDKKEIDDQYGEQFALEKLYIFYKLNETKRFDDLYRKIVPEPVDSLKKKSEEETTPFRGILHVRAQFCYNNAQYEEAFKIYHYLATHNEKRTDNDIELACNERVPLTVEPYLQENATLSSVSDESYDLLFNDSMISSAKGQYNKAVDILKRAREMAASDGYESDLNAIELQLSYVYQLMGKTKDSQELLNKLIEKLDKGSPLALLANMNKKAFCDYSKYKTNLNLVLREVNAEAMNGYNLKHYTQSQWTTINRNLLFLHLFNNDSIQSKSTPLSRTLHKYKETVGEVNLESYKSQAKKLYHRAMKMIAEEPSTGQWRRDSNKSLLGFLLLTLQLQVIEKQWDEALSLCYSALNGRNFPEVDRAYACNILYCIIIDIRRRSGRDEKFFISRYEKNNPPSEGSFVKDIAFWKHVGMYYMGKEPFSARKLFEEISKETDDDFIKKYKSEDTNDVDVQAAAKYTQGIDVAELLSDGVTPFKLKKATNVISVSKVTKKQKVKNDLKKQKQKEQRLKRFLEHCDTSKGPDPERWLPKKDRSTYRPKKKQVAKQTQGGNMSKKAEQALDISKNVKVSKKSKGKRK</sequence>
<proteinExistence type="inferred from homology"/>
<feature type="domain" description="Signal recognition particle SRP72 subunit RNA-binding" evidence="11">
    <location>
        <begin position="558"/>
        <end position="605"/>
    </location>
</feature>
<feature type="compositionally biased region" description="Basic residues" evidence="10">
    <location>
        <begin position="634"/>
        <end position="644"/>
    </location>
</feature>
<dbReference type="GO" id="GO:0005783">
    <property type="term" value="C:endoplasmic reticulum"/>
    <property type="evidence" value="ECO:0007669"/>
    <property type="project" value="UniProtKB-SubCell"/>
</dbReference>
<evidence type="ECO:0000259" key="11">
    <source>
        <dbReference type="Pfam" id="PF08492"/>
    </source>
</evidence>
<dbReference type="SUPFAM" id="SSF48452">
    <property type="entry name" value="TPR-like"/>
    <property type="match status" value="1"/>
</dbReference>
<dbReference type="Pfam" id="PF08492">
    <property type="entry name" value="SRP72"/>
    <property type="match status" value="1"/>
</dbReference>
<dbReference type="HOGENOM" id="CLU_013808_4_0_1"/>
<dbReference type="GO" id="GO:0006614">
    <property type="term" value="P:SRP-dependent cotranslational protein targeting to membrane"/>
    <property type="evidence" value="ECO:0007669"/>
    <property type="project" value="UniProtKB-UniRule"/>
</dbReference>